<accession>A0ACB8E9V9</accession>
<proteinExistence type="predicted"/>
<evidence type="ECO:0000313" key="1">
    <source>
        <dbReference type="EMBL" id="KAH7989146.1"/>
    </source>
</evidence>
<keyword evidence="2" id="KW-1185">Reference proteome</keyword>
<name>A0ACB8E9V9_9SAUR</name>
<comment type="caution">
    <text evidence="1">The sequence shown here is derived from an EMBL/GenBank/DDBJ whole genome shotgun (WGS) entry which is preliminary data.</text>
</comment>
<reference evidence="1" key="1">
    <citation type="submission" date="2021-08" db="EMBL/GenBank/DDBJ databases">
        <title>The first chromosome-level gecko genome reveals the dynamic sex chromosomes of Neotropical dwarf geckos (Sphaerodactylidae: Sphaerodactylus).</title>
        <authorList>
            <person name="Pinto B.J."/>
            <person name="Keating S.E."/>
            <person name="Gamble T."/>
        </authorList>
    </citation>
    <scope>NUCLEOTIDE SEQUENCE</scope>
    <source>
        <strain evidence="1">TG3544</strain>
    </source>
</reference>
<protein>
    <submittedName>
        <fullName evidence="1">Uncharacterized protein</fullName>
    </submittedName>
</protein>
<evidence type="ECO:0000313" key="2">
    <source>
        <dbReference type="Proteomes" id="UP000827872"/>
    </source>
</evidence>
<sequence length="339" mass="37962">MIPRMRFIFHGASAQGRKAQAFAGSGRVKMGDISEAWVGSAYLFVQSTSENVLLPLLYGNAEQKPQVYRALKLAFADSTGCLNGVDMLKVHCSDPHLIVQLKFCNLENCRKFLQSYREGALRNSLQRHLKVCLAMSSPLPVQMELKTSAGQLDSMLLEEERCVECISQEKPNRLRDEEITKLEESLQNLSCQEVNSNVVSSTVQSPSLDSSLPPCSSGKSLSSLPQGDTFTFQGQQFANRKITLDDHQMFAKHVSKKWKQVGRSLQANCRALQDPTIDNIAMEYEREGLYEQAYQMLRRFIDSEGKRATIQRLIAALEDNDLISLAEKLLGIHPNNTSV</sequence>
<dbReference type="EMBL" id="CM037627">
    <property type="protein sequence ID" value="KAH7989146.1"/>
    <property type="molecule type" value="Genomic_DNA"/>
</dbReference>
<dbReference type="Proteomes" id="UP000827872">
    <property type="component" value="Linkage Group LG14"/>
</dbReference>
<gene>
    <name evidence="1" type="ORF">K3G42_003667</name>
</gene>
<organism evidence="1 2">
    <name type="scientific">Sphaerodactylus townsendi</name>
    <dbReference type="NCBI Taxonomy" id="933632"/>
    <lineage>
        <taxon>Eukaryota</taxon>
        <taxon>Metazoa</taxon>
        <taxon>Chordata</taxon>
        <taxon>Craniata</taxon>
        <taxon>Vertebrata</taxon>
        <taxon>Euteleostomi</taxon>
        <taxon>Lepidosauria</taxon>
        <taxon>Squamata</taxon>
        <taxon>Bifurcata</taxon>
        <taxon>Gekkota</taxon>
        <taxon>Sphaerodactylidae</taxon>
        <taxon>Sphaerodactylus</taxon>
    </lineage>
</organism>